<dbReference type="EMBL" id="AUZY01007687">
    <property type="protein sequence ID" value="EQD49128.1"/>
    <property type="molecule type" value="Genomic_DNA"/>
</dbReference>
<dbReference type="PROSITE" id="PS50886">
    <property type="entry name" value="TRBD"/>
    <property type="match status" value="1"/>
</dbReference>
<keyword evidence="1" id="KW-0820">tRNA-binding</keyword>
<keyword evidence="2" id="KW-0694">RNA-binding</keyword>
<gene>
    <name evidence="4" type="ORF">B1B_11782</name>
</gene>
<evidence type="ECO:0000256" key="1">
    <source>
        <dbReference type="ARBA" id="ARBA00022555"/>
    </source>
</evidence>
<dbReference type="SUPFAM" id="SSF50249">
    <property type="entry name" value="Nucleic acid-binding proteins"/>
    <property type="match status" value="1"/>
</dbReference>
<dbReference type="Gene3D" id="2.40.50.140">
    <property type="entry name" value="Nucleic acid-binding proteins"/>
    <property type="match status" value="1"/>
</dbReference>
<reference evidence="4" key="1">
    <citation type="submission" date="2013-08" db="EMBL/GenBank/DDBJ databases">
        <authorList>
            <person name="Mendez C."/>
            <person name="Richter M."/>
            <person name="Ferrer M."/>
            <person name="Sanchez J."/>
        </authorList>
    </citation>
    <scope>NUCLEOTIDE SEQUENCE</scope>
</reference>
<feature type="domain" description="TRNA-binding" evidence="3">
    <location>
        <begin position="1"/>
        <end position="61"/>
    </location>
</feature>
<proteinExistence type="predicted"/>
<sequence length="61" mass="6518">YKNYSEEDLVGRNIIAAINLGTKRIAGAKSEFLILGALMADGEVRLLTPDGDDIFPGQPIG</sequence>
<organism evidence="4">
    <name type="scientific">mine drainage metagenome</name>
    <dbReference type="NCBI Taxonomy" id="410659"/>
    <lineage>
        <taxon>unclassified sequences</taxon>
        <taxon>metagenomes</taxon>
        <taxon>ecological metagenomes</taxon>
    </lineage>
</organism>
<dbReference type="InterPro" id="IPR002547">
    <property type="entry name" value="tRNA-bd_dom"/>
</dbReference>
<accession>T0ZX54</accession>
<dbReference type="GO" id="GO:0000049">
    <property type="term" value="F:tRNA binding"/>
    <property type="evidence" value="ECO:0007669"/>
    <property type="project" value="UniProtKB-KW"/>
</dbReference>
<dbReference type="AlphaFoldDB" id="T0ZX54"/>
<reference evidence="4" key="2">
    <citation type="journal article" date="2014" name="ISME J.">
        <title>Microbial stratification in low pH oxic and suboxic macroscopic growths along an acid mine drainage.</title>
        <authorList>
            <person name="Mendez-Garcia C."/>
            <person name="Mesa V."/>
            <person name="Sprenger R.R."/>
            <person name="Richter M."/>
            <person name="Diez M.S."/>
            <person name="Solano J."/>
            <person name="Bargiela R."/>
            <person name="Golyshina O.V."/>
            <person name="Manteca A."/>
            <person name="Ramos J.L."/>
            <person name="Gallego J.R."/>
            <person name="Llorente I."/>
            <person name="Martins Dos Santos V.A."/>
            <person name="Jensen O.N."/>
            <person name="Pelaez A.I."/>
            <person name="Sanchez J."/>
            <person name="Ferrer M."/>
        </authorList>
    </citation>
    <scope>NUCLEOTIDE SEQUENCE</scope>
</reference>
<dbReference type="InterPro" id="IPR012340">
    <property type="entry name" value="NA-bd_OB-fold"/>
</dbReference>
<comment type="caution">
    <text evidence="4">The sequence shown here is derived from an EMBL/GenBank/DDBJ whole genome shotgun (WGS) entry which is preliminary data.</text>
</comment>
<evidence type="ECO:0000259" key="3">
    <source>
        <dbReference type="PROSITE" id="PS50886"/>
    </source>
</evidence>
<feature type="non-terminal residue" evidence="4">
    <location>
        <position position="1"/>
    </location>
</feature>
<evidence type="ECO:0000256" key="2">
    <source>
        <dbReference type="ARBA" id="ARBA00022884"/>
    </source>
</evidence>
<name>T0ZX54_9ZZZZ</name>
<evidence type="ECO:0000313" key="4">
    <source>
        <dbReference type="EMBL" id="EQD49128.1"/>
    </source>
</evidence>
<protein>
    <submittedName>
        <fullName evidence="4">Export-related chaperone CsaA</fullName>
    </submittedName>
</protein>